<gene>
    <name evidence="3" type="ORF">ENP47_02035</name>
</gene>
<dbReference type="InterPro" id="IPR014729">
    <property type="entry name" value="Rossmann-like_a/b/a_fold"/>
</dbReference>
<dbReference type="InterPro" id="IPR014730">
    <property type="entry name" value="ETF_a/b_N"/>
</dbReference>
<dbReference type="Gene3D" id="3.40.50.620">
    <property type="entry name" value="HUPs"/>
    <property type="match status" value="1"/>
</dbReference>
<keyword evidence="1" id="KW-0249">Electron transport</keyword>
<evidence type="ECO:0000259" key="2">
    <source>
        <dbReference type="SMART" id="SM00893"/>
    </source>
</evidence>
<keyword evidence="1" id="KW-0813">Transport</keyword>
<sequence>MKIVVLLKEVPDPNAVRYDPRLGDLVPGIQRVANEYDLYALEAALRLREQVGGEVVVASVGPARDALNRALAMGADRAVTLEGEALPGDAWTTARALVAWLQREQPDVIWCGQETSDSGTGNVGPAVAAQLDLPLVSNVVGWEFRDRVFEIEREIEDGHQFQEVAPPVVLCALSALPQPRLPTLRGIMDARRKPVERLTAADLGLSDDALQPLVQWEGLSQPVAKAAGVVVQDVPPDEAVERLLTFLESRGLLG</sequence>
<protein>
    <submittedName>
        <fullName evidence="3">Electron transfer flavoprotein subunit beta/FixA family protein</fullName>
    </submittedName>
</protein>
<reference evidence="3" key="1">
    <citation type="journal article" date="2020" name="mSystems">
        <title>Genome- and Community-Level Interaction Insights into Carbon Utilization and Element Cycling Functions of Hydrothermarchaeota in Hydrothermal Sediment.</title>
        <authorList>
            <person name="Zhou Z."/>
            <person name="Liu Y."/>
            <person name="Xu W."/>
            <person name="Pan J."/>
            <person name="Luo Z.H."/>
            <person name="Li M."/>
        </authorList>
    </citation>
    <scope>NUCLEOTIDE SEQUENCE [LARGE SCALE GENOMIC DNA]</scope>
    <source>
        <strain evidence="3">SpSt-222</strain>
    </source>
</reference>
<dbReference type="Pfam" id="PF01012">
    <property type="entry name" value="ETF"/>
    <property type="match status" value="1"/>
</dbReference>
<comment type="caution">
    <text evidence="3">The sequence shown here is derived from an EMBL/GenBank/DDBJ whole genome shotgun (WGS) entry which is preliminary data.</text>
</comment>
<dbReference type="InterPro" id="IPR033948">
    <property type="entry name" value="ETF_beta_N"/>
</dbReference>
<organism evidence="3">
    <name type="scientific">Thermomicrobium roseum</name>
    <dbReference type="NCBI Taxonomy" id="500"/>
    <lineage>
        <taxon>Bacteria</taxon>
        <taxon>Pseudomonadati</taxon>
        <taxon>Thermomicrobiota</taxon>
        <taxon>Thermomicrobia</taxon>
        <taxon>Thermomicrobiales</taxon>
        <taxon>Thermomicrobiaceae</taxon>
        <taxon>Thermomicrobium</taxon>
    </lineage>
</organism>
<accession>A0A7C1K586</accession>
<name>A0A7C1K586_THERO</name>
<dbReference type="PANTHER" id="PTHR21294:SF17">
    <property type="entry name" value="PROTEIN FIXA"/>
    <property type="match status" value="1"/>
</dbReference>
<dbReference type="AlphaFoldDB" id="A0A7C1K586"/>
<dbReference type="SMART" id="SM00893">
    <property type="entry name" value="ETF"/>
    <property type="match status" value="1"/>
</dbReference>
<dbReference type="EMBL" id="DSJL01000006">
    <property type="protein sequence ID" value="HEF64378.1"/>
    <property type="molecule type" value="Genomic_DNA"/>
</dbReference>
<feature type="domain" description="Electron transfer flavoprotein alpha/beta-subunit N-terminal" evidence="2">
    <location>
        <begin position="24"/>
        <end position="207"/>
    </location>
</feature>
<evidence type="ECO:0000313" key="3">
    <source>
        <dbReference type="EMBL" id="HEF64378.1"/>
    </source>
</evidence>
<dbReference type="SUPFAM" id="SSF52402">
    <property type="entry name" value="Adenine nucleotide alpha hydrolases-like"/>
    <property type="match status" value="1"/>
</dbReference>
<dbReference type="GO" id="GO:0009055">
    <property type="term" value="F:electron transfer activity"/>
    <property type="evidence" value="ECO:0007669"/>
    <property type="project" value="InterPro"/>
</dbReference>
<proteinExistence type="predicted"/>
<dbReference type="PIRSF" id="PIRSF000090">
    <property type="entry name" value="Beta-ETF"/>
    <property type="match status" value="1"/>
</dbReference>
<dbReference type="CDD" id="cd01714">
    <property type="entry name" value="ETF_beta"/>
    <property type="match status" value="1"/>
</dbReference>
<dbReference type="PANTHER" id="PTHR21294">
    <property type="entry name" value="ELECTRON TRANSFER FLAVOPROTEIN BETA-SUBUNIT"/>
    <property type="match status" value="1"/>
</dbReference>
<evidence type="ECO:0000256" key="1">
    <source>
        <dbReference type="ARBA" id="ARBA00022982"/>
    </source>
</evidence>
<dbReference type="InterPro" id="IPR012255">
    <property type="entry name" value="ETF_b"/>
</dbReference>